<keyword evidence="4" id="KW-0449">Lipoprotein</keyword>
<dbReference type="HAMAP" id="MF_00923">
    <property type="entry name" value="OM_assembly_BamB"/>
    <property type="match status" value="1"/>
</dbReference>
<evidence type="ECO:0000256" key="2">
    <source>
        <dbReference type="ARBA" id="ARBA00023136"/>
    </source>
</evidence>
<evidence type="ECO:0000256" key="5">
    <source>
        <dbReference type="SAM" id="SignalP"/>
    </source>
</evidence>
<dbReference type="PANTHER" id="PTHR34512">
    <property type="entry name" value="CELL SURFACE PROTEIN"/>
    <property type="match status" value="1"/>
</dbReference>
<dbReference type="RefSeq" id="WP_273948219.1">
    <property type="nucleotide sequence ID" value="NZ_JAQSIP010000001.1"/>
</dbReference>
<evidence type="ECO:0000259" key="6">
    <source>
        <dbReference type="Pfam" id="PF13360"/>
    </source>
</evidence>
<comment type="subunit">
    <text evidence="4">Part of the Bam complex.</text>
</comment>
<dbReference type="Pfam" id="PF13360">
    <property type="entry name" value="PQQ_2"/>
    <property type="match status" value="1"/>
</dbReference>
<keyword evidence="2 4" id="KW-0472">Membrane</keyword>
<gene>
    <name evidence="4 7" type="primary">bamB</name>
    <name evidence="7" type="ORF">PSQ40_01570</name>
</gene>
<feature type="domain" description="Pyrrolo-quinoline quinone repeat" evidence="6">
    <location>
        <begin position="78"/>
        <end position="305"/>
    </location>
</feature>
<comment type="caution">
    <text evidence="7">The sequence shown here is derived from an EMBL/GenBank/DDBJ whole genome shotgun (WGS) entry which is preliminary data.</text>
</comment>
<dbReference type="InterPro" id="IPR018391">
    <property type="entry name" value="PQQ_b-propeller_rpt"/>
</dbReference>
<dbReference type="EMBL" id="JAQSIP010000001">
    <property type="protein sequence ID" value="MDD0837249.1"/>
    <property type="molecule type" value="Genomic_DNA"/>
</dbReference>
<evidence type="ECO:0000256" key="4">
    <source>
        <dbReference type="HAMAP-Rule" id="MF_00923"/>
    </source>
</evidence>
<dbReference type="PANTHER" id="PTHR34512:SF30">
    <property type="entry name" value="OUTER MEMBRANE PROTEIN ASSEMBLY FACTOR BAMB"/>
    <property type="match status" value="1"/>
</dbReference>
<keyword evidence="4" id="KW-0564">Palmitate</keyword>
<keyword evidence="8" id="KW-1185">Reference proteome</keyword>
<dbReference type="InterPro" id="IPR011047">
    <property type="entry name" value="Quinoprotein_ADH-like_sf"/>
</dbReference>
<evidence type="ECO:0000313" key="7">
    <source>
        <dbReference type="EMBL" id="MDD0837249.1"/>
    </source>
</evidence>
<dbReference type="Proteomes" id="UP001528673">
    <property type="component" value="Unassembled WGS sequence"/>
</dbReference>
<organism evidence="7 8">
    <name type="scientific">Curvibacter cyanobacteriorum</name>
    <dbReference type="NCBI Taxonomy" id="3026422"/>
    <lineage>
        <taxon>Bacteria</taxon>
        <taxon>Pseudomonadati</taxon>
        <taxon>Pseudomonadota</taxon>
        <taxon>Betaproteobacteria</taxon>
        <taxon>Burkholderiales</taxon>
        <taxon>Comamonadaceae</taxon>
        <taxon>Curvibacter</taxon>
    </lineage>
</organism>
<dbReference type="InterPro" id="IPR017687">
    <property type="entry name" value="BamB"/>
</dbReference>
<protein>
    <recommendedName>
        <fullName evidence="4">Outer membrane protein assembly factor BamB</fullName>
    </recommendedName>
</protein>
<keyword evidence="1 4" id="KW-0732">Signal</keyword>
<comment type="subcellular location">
    <subcellularLocation>
        <location evidence="4">Cell outer membrane</location>
        <topology evidence="4">Lipid-anchor</topology>
    </subcellularLocation>
</comment>
<dbReference type="InterPro" id="IPR015943">
    <property type="entry name" value="WD40/YVTN_repeat-like_dom_sf"/>
</dbReference>
<evidence type="ECO:0000256" key="3">
    <source>
        <dbReference type="ARBA" id="ARBA00023237"/>
    </source>
</evidence>
<proteinExistence type="inferred from homology"/>
<keyword evidence="3 4" id="KW-0998">Cell outer membrane</keyword>
<reference evidence="7 8" key="1">
    <citation type="submission" date="2023-02" db="EMBL/GenBank/DDBJ databases">
        <title>Bacterial whole genomic sequence of Curvibacter sp. HBC61.</title>
        <authorList>
            <person name="Le V."/>
            <person name="Ko S.-R."/>
            <person name="Ahn C.-Y."/>
            <person name="Oh H.-M."/>
        </authorList>
    </citation>
    <scope>NUCLEOTIDE SEQUENCE [LARGE SCALE GENOMIC DNA]</scope>
    <source>
        <strain evidence="7 8">HBC61</strain>
    </source>
</reference>
<accession>A0ABT5MVA4</accession>
<comment type="function">
    <text evidence="4">Part of the outer membrane protein assembly complex, which is involved in assembly and insertion of beta-barrel proteins into the outer membrane.</text>
</comment>
<dbReference type="Gene3D" id="2.130.10.10">
    <property type="entry name" value="YVTN repeat-like/Quinoprotein amine dehydrogenase"/>
    <property type="match status" value="1"/>
</dbReference>
<feature type="chain" id="PRO_5045250240" description="Outer membrane protein assembly factor BamB" evidence="5">
    <location>
        <begin position="26"/>
        <end position="380"/>
    </location>
</feature>
<evidence type="ECO:0000256" key="1">
    <source>
        <dbReference type="ARBA" id="ARBA00022729"/>
    </source>
</evidence>
<dbReference type="SMART" id="SM00564">
    <property type="entry name" value="PQQ"/>
    <property type="match status" value="4"/>
</dbReference>
<dbReference type="NCBIfam" id="TIGR03300">
    <property type="entry name" value="assembly_YfgL"/>
    <property type="match status" value="1"/>
</dbReference>
<dbReference type="InterPro" id="IPR002372">
    <property type="entry name" value="PQQ_rpt_dom"/>
</dbReference>
<name>A0ABT5MVA4_9BURK</name>
<feature type="signal peptide" evidence="5">
    <location>
        <begin position="1"/>
        <end position="25"/>
    </location>
</feature>
<evidence type="ECO:0000313" key="8">
    <source>
        <dbReference type="Proteomes" id="UP001528673"/>
    </source>
</evidence>
<comment type="similarity">
    <text evidence="4">Belongs to the BamB family.</text>
</comment>
<dbReference type="SUPFAM" id="SSF50998">
    <property type="entry name" value="Quinoprotein alcohol dehydrogenase-like"/>
    <property type="match status" value="1"/>
</dbReference>
<dbReference type="PROSITE" id="PS51257">
    <property type="entry name" value="PROKAR_LIPOPROTEIN"/>
    <property type="match status" value="1"/>
</dbReference>
<sequence length="380" mass="39965">MRSNRPLLTRAALSAALVTSLAVLAACSSDSPRPKPAELPPVVALVGVKPAWSAQIGNVDTPFEAQVTGSVITVAASRGLVTALDAATGRELWRADTKAELSAGVGGDGQQAAVVTTGNELVVLASGRELWRQKLPAQVFTAPLVAGGRVFVLAGDRSVHAFDGQTGRKLWSQQRPGEALVLQQPGVLLAVRDTLVVGLSARLTGLNPANGSIRWEAPLATPRGTNDVERLVDLVGRVSRVDDSVCARAFQAALGCVQANRGTVTWTKPSNGFAGVHGDAATVFSTEADGRLVAWRRADGERLWSSDRLQYRRLTAPLLLGRSIAIGDDTGWVHLLSREDGSSLNRLSTDGSPIMVAPVLADGVLIVVTRKGGVFAFRPE</sequence>